<gene>
    <name evidence="5" type="ORF">C5L14_20110</name>
</gene>
<dbReference type="Pfam" id="PF01232">
    <property type="entry name" value="Mannitol_dh"/>
    <property type="match status" value="1"/>
</dbReference>
<keyword evidence="6" id="KW-1185">Reference proteome</keyword>
<dbReference type="PANTHER" id="PTHR43362:SF1">
    <property type="entry name" value="MANNITOL DEHYDROGENASE 2-RELATED"/>
    <property type="match status" value="1"/>
</dbReference>
<dbReference type="InterPro" id="IPR013131">
    <property type="entry name" value="Mannitol_DH_N"/>
</dbReference>
<dbReference type="GO" id="GO:0016616">
    <property type="term" value="F:oxidoreductase activity, acting on the CH-OH group of donors, NAD or NADP as acceptor"/>
    <property type="evidence" value="ECO:0007669"/>
    <property type="project" value="TreeGrafter"/>
</dbReference>
<evidence type="ECO:0000259" key="4">
    <source>
        <dbReference type="Pfam" id="PF08125"/>
    </source>
</evidence>
<keyword evidence="1" id="KW-0560">Oxidoreductase</keyword>
<name>A0A2S9Q9D4_9HYPH</name>
<dbReference type="SUPFAM" id="SSF51735">
    <property type="entry name" value="NAD(P)-binding Rossmann-fold domains"/>
    <property type="match status" value="1"/>
</dbReference>
<organism evidence="5 6">
    <name type="scientific">Labrys okinawensis</name>
    <dbReference type="NCBI Taxonomy" id="346911"/>
    <lineage>
        <taxon>Bacteria</taxon>
        <taxon>Pseudomonadati</taxon>
        <taxon>Pseudomonadota</taxon>
        <taxon>Alphaproteobacteria</taxon>
        <taxon>Hyphomicrobiales</taxon>
        <taxon>Xanthobacteraceae</taxon>
        <taxon>Labrys</taxon>
    </lineage>
</organism>
<evidence type="ECO:0000313" key="6">
    <source>
        <dbReference type="Proteomes" id="UP000237682"/>
    </source>
</evidence>
<feature type="domain" description="Mannitol dehydrogenase N-terminal" evidence="3">
    <location>
        <begin position="33"/>
        <end position="284"/>
    </location>
</feature>
<evidence type="ECO:0000313" key="5">
    <source>
        <dbReference type="EMBL" id="PRH85959.1"/>
    </source>
</evidence>
<dbReference type="PROSITE" id="PS00974">
    <property type="entry name" value="MANNITOL_DHGENASE"/>
    <property type="match status" value="1"/>
</dbReference>
<comment type="caution">
    <text evidence="5">The sequence shown here is derived from an EMBL/GenBank/DDBJ whole genome shotgun (WGS) entry which is preliminary data.</text>
</comment>
<reference evidence="5 6" key="1">
    <citation type="submission" date="2018-02" db="EMBL/GenBank/DDBJ databases">
        <title>Whole genome sequencing of endophytic bacterium.</title>
        <authorList>
            <person name="Eedara R."/>
            <person name="Podile A.R."/>
        </authorList>
    </citation>
    <scope>NUCLEOTIDE SEQUENCE [LARGE SCALE GENOMIC DNA]</scope>
    <source>
        <strain evidence="5 6">RP1T</strain>
    </source>
</reference>
<dbReference type="InterPro" id="IPR013118">
    <property type="entry name" value="Mannitol_DH_C"/>
</dbReference>
<dbReference type="InterPro" id="IPR036291">
    <property type="entry name" value="NAD(P)-bd_dom_sf"/>
</dbReference>
<evidence type="ECO:0000256" key="2">
    <source>
        <dbReference type="ARBA" id="ARBA00023027"/>
    </source>
</evidence>
<keyword evidence="2" id="KW-0520">NAD</keyword>
<dbReference type="Gene3D" id="3.40.50.720">
    <property type="entry name" value="NAD(P)-binding Rossmann-like Domain"/>
    <property type="match status" value="1"/>
</dbReference>
<dbReference type="InterPro" id="IPR008927">
    <property type="entry name" value="6-PGluconate_DH-like_C_sf"/>
</dbReference>
<dbReference type="PRINTS" id="PR00084">
    <property type="entry name" value="MTLDHDRGNASE"/>
</dbReference>
<dbReference type="Proteomes" id="UP000237682">
    <property type="component" value="Unassembled WGS sequence"/>
</dbReference>
<feature type="domain" description="Mannitol dehydrogenase C-terminal" evidence="4">
    <location>
        <begin position="293"/>
        <end position="440"/>
    </location>
</feature>
<dbReference type="PANTHER" id="PTHR43362">
    <property type="entry name" value="MANNITOL DEHYDROGENASE DSF1-RELATED"/>
    <property type="match status" value="1"/>
</dbReference>
<dbReference type="OrthoDB" id="271711at2"/>
<dbReference type="AlphaFoldDB" id="A0A2S9Q9D4"/>
<dbReference type="InterPro" id="IPR023027">
    <property type="entry name" value="Mannitol_DH_CS"/>
</dbReference>
<dbReference type="Pfam" id="PF08125">
    <property type="entry name" value="Mannitol_dh_C"/>
    <property type="match status" value="1"/>
</dbReference>
<dbReference type="EMBL" id="PUEJ01000007">
    <property type="protein sequence ID" value="PRH85959.1"/>
    <property type="molecule type" value="Genomic_DNA"/>
</dbReference>
<accession>A0A2S9Q9D4</accession>
<evidence type="ECO:0000256" key="1">
    <source>
        <dbReference type="ARBA" id="ARBA00023002"/>
    </source>
</evidence>
<dbReference type="SUPFAM" id="SSF48179">
    <property type="entry name" value="6-phosphogluconate dehydrogenase C-terminal domain-like"/>
    <property type="match status" value="1"/>
</dbReference>
<proteinExistence type="predicted"/>
<protein>
    <submittedName>
        <fullName evidence="5">Mannitol dehydrogenase family protein</fullName>
    </submittedName>
</protein>
<dbReference type="InterPro" id="IPR013328">
    <property type="entry name" value="6PGD_dom2"/>
</dbReference>
<dbReference type="Gene3D" id="1.10.1040.10">
    <property type="entry name" value="N-(1-d-carboxylethyl)-l-norvaline Dehydrogenase, domain 2"/>
    <property type="match status" value="1"/>
</dbReference>
<sequence length="498" mass="54588">METILNKLSSKTLGSLGAAIAVPGYDRSAVRPGIVHFGLGNFHRVHQAVYVDRCLHKPGNEGWGICGVELIDVPATRAKAEAYRAQDCLYTVTEYAPDGAASTRVIGAMVDYLHAPDDPEAVLARLSHADTRIVSLTITEGGYNLDETTGVFKLDTPEVALDLAGGPPRTAFGYIVEALRRRREQGTKPFTVMSCDNLRHNGGTARKAIVSFARARDAGLAAWIEAEVDFPNSMVDRIAPQIPPEVKERLNKRSGIDDAVPALGETFSQWVLEDDFRAGRPPFEEVGVEMRDDVPAFEFMKGRMLNASHILLAMPGILMGYRIVHEALGDTRLHRLLETFLDRDAIPRIEGPKGVSLQAYKNAVLERFSNPAINDQLLRIAFDTTAKIPVFHSKTLEMLLADGGDLRREAFFLACFGAYLTGKDDRGEAFDVVEPRLSEQDWELVRGGNPLDLLRTSPFAKLGLAEHLEFAKLYAGYVASIQATSAGQTLEALLVETA</sequence>
<dbReference type="InterPro" id="IPR000669">
    <property type="entry name" value="Mannitol_DH"/>
</dbReference>
<dbReference type="GO" id="GO:0019594">
    <property type="term" value="P:mannitol metabolic process"/>
    <property type="evidence" value="ECO:0007669"/>
    <property type="project" value="InterPro"/>
</dbReference>
<evidence type="ECO:0000259" key="3">
    <source>
        <dbReference type="Pfam" id="PF01232"/>
    </source>
</evidence>
<dbReference type="InterPro" id="IPR050988">
    <property type="entry name" value="Mannitol_DH/Oxidoreductase"/>
</dbReference>